<dbReference type="Pfam" id="PF02464">
    <property type="entry name" value="CinA"/>
    <property type="match status" value="1"/>
</dbReference>
<dbReference type="NCBIfam" id="NF001813">
    <property type="entry name" value="PRK00549.1"/>
    <property type="match status" value="1"/>
</dbReference>
<dbReference type="InterPro" id="IPR001453">
    <property type="entry name" value="MoaB/Mog_dom"/>
</dbReference>
<name>A0ABT1SRK6_9FIRM</name>
<dbReference type="Proteomes" id="UP001206692">
    <property type="component" value="Unassembled WGS sequence"/>
</dbReference>
<comment type="similarity">
    <text evidence="1">Belongs to the CinA family.</text>
</comment>
<evidence type="ECO:0000313" key="3">
    <source>
        <dbReference type="EMBL" id="MCQ5342444.1"/>
    </source>
</evidence>
<evidence type="ECO:0000313" key="4">
    <source>
        <dbReference type="Proteomes" id="UP001206692"/>
    </source>
</evidence>
<dbReference type="Gene3D" id="3.90.950.20">
    <property type="entry name" value="CinA-like"/>
    <property type="match status" value="1"/>
</dbReference>
<dbReference type="EMBL" id="JANGEW010000008">
    <property type="protein sequence ID" value="MCQ5342444.1"/>
    <property type="molecule type" value="Genomic_DNA"/>
</dbReference>
<keyword evidence="4" id="KW-1185">Reference proteome</keyword>
<dbReference type="Pfam" id="PF00994">
    <property type="entry name" value="MoCF_biosynth"/>
    <property type="match status" value="1"/>
</dbReference>
<dbReference type="InterPro" id="IPR050101">
    <property type="entry name" value="CinA"/>
</dbReference>
<dbReference type="Gene3D" id="3.40.980.10">
    <property type="entry name" value="MoaB/Mog-like domain"/>
    <property type="match status" value="1"/>
</dbReference>
<dbReference type="InterPro" id="IPR008135">
    <property type="entry name" value="Competence-induced_CinA"/>
</dbReference>
<dbReference type="InterPro" id="IPR041424">
    <property type="entry name" value="CinA_KH"/>
</dbReference>
<gene>
    <name evidence="1" type="primary">cinA</name>
    <name evidence="3" type="ORF">NE675_05260</name>
</gene>
<dbReference type="SMART" id="SM00852">
    <property type="entry name" value="MoCF_biosynth"/>
    <property type="match status" value="1"/>
</dbReference>
<dbReference type="SUPFAM" id="SSF142433">
    <property type="entry name" value="CinA-like"/>
    <property type="match status" value="1"/>
</dbReference>
<dbReference type="PANTHER" id="PTHR13939">
    <property type="entry name" value="NICOTINAMIDE-NUCLEOTIDE AMIDOHYDROLASE PNCC"/>
    <property type="match status" value="1"/>
</dbReference>
<dbReference type="SUPFAM" id="SSF53218">
    <property type="entry name" value="Molybdenum cofactor biosynthesis proteins"/>
    <property type="match status" value="1"/>
</dbReference>
<accession>A0ABT1SRK6</accession>
<dbReference type="HAMAP" id="MF_00226_B">
    <property type="entry name" value="CinA_B"/>
    <property type="match status" value="1"/>
</dbReference>
<dbReference type="PANTHER" id="PTHR13939:SF0">
    <property type="entry name" value="NMN AMIDOHYDROLASE-LIKE PROTEIN YFAY"/>
    <property type="match status" value="1"/>
</dbReference>
<dbReference type="Pfam" id="PF18146">
    <property type="entry name" value="CinA_KH"/>
    <property type="match status" value="1"/>
</dbReference>
<dbReference type="RefSeq" id="WP_062412171.1">
    <property type="nucleotide sequence ID" value="NZ_JAJCIO010000005.1"/>
</dbReference>
<dbReference type="PIRSF" id="PIRSF006728">
    <property type="entry name" value="CinA"/>
    <property type="match status" value="1"/>
</dbReference>
<organism evidence="3 4">
    <name type="scientific">Megasphaera massiliensis</name>
    <dbReference type="NCBI Taxonomy" id="1232428"/>
    <lineage>
        <taxon>Bacteria</taxon>
        <taxon>Bacillati</taxon>
        <taxon>Bacillota</taxon>
        <taxon>Negativicutes</taxon>
        <taxon>Veillonellales</taxon>
        <taxon>Veillonellaceae</taxon>
        <taxon>Megasphaera</taxon>
    </lineage>
</organism>
<dbReference type="CDD" id="cd00885">
    <property type="entry name" value="cinA"/>
    <property type="match status" value="1"/>
</dbReference>
<dbReference type="InterPro" id="IPR008136">
    <property type="entry name" value="CinA_C"/>
</dbReference>
<dbReference type="InterPro" id="IPR036653">
    <property type="entry name" value="CinA-like_C"/>
</dbReference>
<feature type="domain" description="MoaB/Mog" evidence="2">
    <location>
        <begin position="4"/>
        <end position="173"/>
    </location>
</feature>
<dbReference type="Gene3D" id="3.30.70.2860">
    <property type="match status" value="1"/>
</dbReference>
<evidence type="ECO:0000256" key="1">
    <source>
        <dbReference type="HAMAP-Rule" id="MF_00226"/>
    </source>
</evidence>
<dbReference type="InterPro" id="IPR036425">
    <property type="entry name" value="MoaB/Mog-like_dom_sf"/>
</dbReference>
<sequence length="418" mass="45625">MLVELVTTGSELLLGEITNYNSAYLSKQLNELGYFVVYHTTVGDNPQRMKDVLKTALSRADLVITTGGLGPTQGDMTKIIGAELMNRPLIYDQAIADSVQAWVTAHHGTVTMTENQKRQAMIPEGAAIFDNEAGTAPGVAMQGGGKNLVHLPGPPSEMRWMYENRLKPWLLKTFGSQGSIRSLYIKIYDMGEAFIEERLMDLVKDQSNPTLAMYARPGFVEVRLTARADSEEQAEALLEPLEEEVRSRLNDQIVSFNDETMADVLGREVRQAGYIVSAAESCTGGLIGSLITDIPGASDYFRGSAGTYCNEMKEKLLGVSHETLERYTAVSAETAAEMADGSRRLYGSDIAVSTTGIAGPGGGTEEQPVGLVYTGVSGPWGTLVHRDVYHGGRAEIKRRAAVRAIYYVVRYLVNHKNK</sequence>
<protein>
    <recommendedName>
        <fullName evidence="1">Putative competence-damage inducible protein</fullName>
    </recommendedName>
</protein>
<dbReference type="NCBIfam" id="TIGR00199">
    <property type="entry name" value="PncC_domain"/>
    <property type="match status" value="1"/>
</dbReference>
<dbReference type="NCBIfam" id="TIGR00200">
    <property type="entry name" value="cinA_nterm"/>
    <property type="match status" value="1"/>
</dbReference>
<evidence type="ECO:0000259" key="2">
    <source>
        <dbReference type="SMART" id="SM00852"/>
    </source>
</evidence>
<reference evidence="3 4" key="1">
    <citation type="submission" date="2022-06" db="EMBL/GenBank/DDBJ databases">
        <title>Isolation of gut microbiota from human fecal samples.</title>
        <authorList>
            <person name="Pamer E.G."/>
            <person name="Barat B."/>
            <person name="Waligurski E."/>
            <person name="Medina S."/>
            <person name="Paddock L."/>
            <person name="Mostad J."/>
        </authorList>
    </citation>
    <scope>NUCLEOTIDE SEQUENCE [LARGE SCALE GENOMIC DNA]</scope>
    <source>
        <strain evidence="3 4">DFI.1.1</strain>
    </source>
</reference>
<dbReference type="NCBIfam" id="TIGR00177">
    <property type="entry name" value="molyb_syn"/>
    <property type="match status" value="1"/>
</dbReference>
<comment type="caution">
    <text evidence="3">The sequence shown here is derived from an EMBL/GenBank/DDBJ whole genome shotgun (WGS) entry which is preliminary data.</text>
</comment>
<proteinExistence type="inferred from homology"/>